<reference evidence="2" key="2">
    <citation type="submission" date="2023-05" db="EMBL/GenBank/DDBJ databases">
        <authorList>
            <consortium name="Lawrence Berkeley National Laboratory"/>
            <person name="Steindorff A."/>
            <person name="Hensen N."/>
            <person name="Bonometti L."/>
            <person name="Westerberg I."/>
            <person name="Brannstrom I.O."/>
            <person name="Guillou S."/>
            <person name="Cros-Aarteil S."/>
            <person name="Calhoun S."/>
            <person name="Haridas S."/>
            <person name="Kuo A."/>
            <person name="Mondo S."/>
            <person name="Pangilinan J."/>
            <person name="Riley R."/>
            <person name="Labutti K."/>
            <person name="Andreopoulos B."/>
            <person name="Lipzen A."/>
            <person name="Chen C."/>
            <person name="Yanf M."/>
            <person name="Daum C."/>
            <person name="Ng V."/>
            <person name="Clum A."/>
            <person name="Ohm R."/>
            <person name="Martin F."/>
            <person name="Silar P."/>
            <person name="Natvig D."/>
            <person name="Lalanne C."/>
            <person name="Gautier V."/>
            <person name="Ament-Velasquez S.L."/>
            <person name="Kruys A."/>
            <person name="Hutchinson M.I."/>
            <person name="Powell A.J."/>
            <person name="Barry K."/>
            <person name="Miller A.N."/>
            <person name="Grigoriev I.V."/>
            <person name="Debuchy R."/>
            <person name="Gladieux P."/>
            <person name="Thoren M.H."/>
            <person name="Johannesson H."/>
        </authorList>
    </citation>
    <scope>NUCLEOTIDE SEQUENCE</scope>
    <source>
        <strain evidence="2">CBS 508.74</strain>
    </source>
</reference>
<comment type="caution">
    <text evidence="2">The sequence shown here is derived from an EMBL/GenBank/DDBJ whole genome shotgun (WGS) entry which is preliminary data.</text>
</comment>
<reference evidence="2" key="1">
    <citation type="journal article" date="2023" name="Mol. Phylogenet. Evol.">
        <title>Genome-scale phylogeny and comparative genomics of the fungal order Sordariales.</title>
        <authorList>
            <person name="Hensen N."/>
            <person name="Bonometti L."/>
            <person name="Westerberg I."/>
            <person name="Brannstrom I.O."/>
            <person name="Guillou S."/>
            <person name="Cros-Aarteil S."/>
            <person name="Calhoun S."/>
            <person name="Haridas S."/>
            <person name="Kuo A."/>
            <person name="Mondo S."/>
            <person name="Pangilinan J."/>
            <person name="Riley R."/>
            <person name="LaButti K."/>
            <person name="Andreopoulos B."/>
            <person name="Lipzen A."/>
            <person name="Chen C."/>
            <person name="Yan M."/>
            <person name="Daum C."/>
            <person name="Ng V."/>
            <person name="Clum A."/>
            <person name="Steindorff A."/>
            <person name="Ohm R.A."/>
            <person name="Martin F."/>
            <person name="Silar P."/>
            <person name="Natvig D.O."/>
            <person name="Lalanne C."/>
            <person name="Gautier V."/>
            <person name="Ament-Velasquez S.L."/>
            <person name="Kruys A."/>
            <person name="Hutchinson M.I."/>
            <person name="Powell A.J."/>
            <person name="Barry K."/>
            <person name="Miller A.N."/>
            <person name="Grigoriev I.V."/>
            <person name="Debuchy R."/>
            <person name="Gladieux P."/>
            <person name="Hiltunen Thoren M."/>
            <person name="Johannesson H."/>
        </authorList>
    </citation>
    <scope>NUCLEOTIDE SEQUENCE</scope>
    <source>
        <strain evidence="2">CBS 508.74</strain>
    </source>
</reference>
<accession>A0AAN6TIM3</accession>
<sequence length="261" mass="29047">MSFDRPLHGGCHCGRNRYIIQFPQDKPPGHIVQVLFDSRTSQNSSHFQATGSPLPAYLRVPLTWYHSITSAFNPDETNAQIKRVYTSPREQHAMRHFCGFCGTPLSYWTEEPRSEAEFIQLTLGSLSPRDLADLEDLGFLPSPGSASGSDEEEAGETGAGERDDVSAMLDEDATRNQQDLAPPVGRVGVVPWFETLTEGSRLDMLRKAKGQRMNKSGVVRVEWEVVEWSEEEDLARPRNGKRKISELDETPGMEGLQGGGK</sequence>
<organism evidence="2 3">
    <name type="scientific">Canariomyces notabilis</name>
    <dbReference type="NCBI Taxonomy" id="2074819"/>
    <lineage>
        <taxon>Eukaryota</taxon>
        <taxon>Fungi</taxon>
        <taxon>Dikarya</taxon>
        <taxon>Ascomycota</taxon>
        <taxon>Pezizomycotina</taxon>
        <taxon>Sordariomycetes</taxon>
        <taxon>Sordariomycetidae</taxon>
        <taxon>Sordariales</taxon>
        <taxon>Chaetomiaceae</taxon>
        <taxon>Canariomyces</taxon>
    </lineage>
</organism>
<dbReference type="AlphaFoldDB" id="A0AAN6TIM3"/>
<dbReference type="Proteomes" id="UP001302812">
    <property type="component" value="Unassembled WGS sequence"/>
</dbReference>
<evidence type="ECO:0000256" key="1">
    <source>
        <dbReference type="SAM" id="MobiDB-lite"/>
    </source>
</evidence>
<name>A0AAN6TIM3_9PEZI</name>
<evidence type="ECO:0000313" key="3">
    <source>
        <dbReference type="Proteomes" id="UP001302812"/>
    </source>
</evidence>
<feature type="region of interest" description="Disordered" evidence="1">
    <location>
        <begin position="230"/>
        <end position="261"/>
    </location>
</feature>
<dbReference type="Gene3D" id="2.170.150.70">
    <property type="match status" value="1"/>
</dbReference>
<protein>
    <recommendedName>
        <fullName evidence="4">CENP-V/GFA domain-containing protein</fullName>
    </recommendedName>
</protein>
<evidence type="ECO:0000313" key="2">
    <source>
        <dbReference type="EMBL" id="KAK4115169.1"/>
    </source>
</evidence>
<gene>
    <name evidence="2" type="ORF">N656DRAFT_827258</name>
</gene>
<dbReference type="GeneID" id="89942628"/>
<dbReference type="EMBL" id="MU853335">
    <property type="protein sequence ID" value="KAK4115169.1"/>
    <property type="molecule type" value="Genomic_DNA"/>
</dbReference>
<proteinExistence type="predicted"/>
<keyword evidence="3" id="KW-1185">Reference proteome</keyword>
<feature type="region of interest" description="Disordered" evidence="1">
    <location>
        <begin position="134"/>
        <end position="161"/>
    </location>
</feature>
<dbReference type="RefSeq" id="XP_064672739.1">
    <property type="nucleotide sequence ID" value="XM_064818502.1"/>
</dbReference>
<evidence type="ECO:0008006" key="4">
    <source>
        <dbReference type="Google" id="ProtNLM"/>
    </source>
</evidence>